<evidence type="ECO:0000313" key="4">
    <source>
        <dbReference type="EMBL" id="PTQ10913.1"/>
    </source>
</evidence>
<dbReference type="OrthoDB" id="9809788at2"/>
<feature type="signal peptide" evidence="2">
    <location>
        <begin position="1"/>
        <end position="17"/>
    </location>
</feature>
<proteinExistence type="predicted"/>
<feature type="chain" id="PRO_5015661620" evidence="2">
    <location>
        <begin position="18"/>
        <end position="215"/>
    </location>
</feature>
<dbReference type="InterPro" id="IPR009683">
    <property type="entry name" value="Extensin-like_C"/>
</dbReference>
<keyword evidence="5" id="KW-1185">Reference proteome</keyword>
<keyword evidence="2" id="KW-0732">Signal</keyword>
<evidence type="ECO:0000256" key="2">
    <source>
        <dbReference type="SAM" id="SignalP"/>
    </source>
</evidence>
<accession>A0A2T5FXQ2</accession>
<evidence type="ECO:0000256" key="1">
    <source>
        <dbReference type="SAM" id="MobiDB-lite"/>
    </source>
</evidence>
<sequence>MKNWGVVILLVLLAACAGPPSRRPPARPSTPAEQPDDPRKLRQCRADLSAMGVKYEILPDRRFAGGCSATGSVKLVAIGIPVTNLGALKCGVALPFSQWVREAVQQAARAWLDGYVTKMESFGTYSCRPVNGQIGNRLSEHGRANAVDISAFQLSDGRRITVKEGWSGSDPNVRAFLRAVHRSACRRFGIVLGPDANAFHRDHFHFDMGKGPYCR</sequence>
<name>A0A2T5FXQ2_9SPHN</name>
<organism evidence="4 5">
    <name type="scientific">Sphingomonas oleivorans</name>
    <dbReference type="NCBI Taxonomy" id="1735121"/>
    <lineage>
        <taxon>Bacteria</taxon>
        <taxon>Pseudomonadati</taxon>
        <taxon>Pseudomonadota</taxon>
        <taxon>Alphaproteobacteria</taxon>
        <taxon>Sphingomonadales</taxon>
        <taxon>Sphingomonadaceae</taxon>
        <taxon>Sphingomonas</taxon>
    </lineage>
</organism>
<dbReference type="Proteomes" id="UP000244162">
    <property type="component" value="Unassembled WGS sequence"/>
</dbReference>
<feature type="region of interest" description="Disordered" evidence="1">
    <location>
        <begin position="19"/>
        <end position="40"/>
    </location>
</feature>
<feature type="domain" description="Extensin-like C-terminal" evidence="3">
    <location>
        <begin position="43"/>
        <end position="215"/>
    </location>
</feature>
<dbReference type="PROSITE" id="PS51257">
    <property type="entry name" value="PROKAR_LIPOPROTEIN"/>
    <property type="match status" value="1"/>
</dbReference>
<comment type="caution">
    <text evidence="4">The sequence shown here is derived from an EMBL/GenBank/DDBJ whole genome shotgun (WGS) entry which is preliminary data.</text>
</comment>
<reference evidence="4 5" key="1">
    <citation type="submission" date="2017-09" db="EMBL/GenBank/DDBJ databases">
        <title>Sphingomonas panjinensis sp.nov., isolated from oil-contaminated soil.</title>
        <authorList>
            <person name="Wang L."/>
            <person name="Chen L."/>
        </authorList>
    </citation>
    <scope>NUCLEOTIDE SEQUENCE [LARGE SCALE GENOMIC DNA]</scope>
    <source>
        <strain evidence="4 5">FW-11</strain>
    </source>
</reference>
<dbReference type="AlphaFoldDB" id="A0A2T5FXQ2"/>
<evidence type="ECO:0000313" key="5">
    <source>
        <dbReference type="Proteomes" id="UP000244162"/>
    </source>
</evidence>
<dbReference type="EMBL" id="NWBU01000009">
    <property type="protein sequence ID" value="PTQ10913.1"/>
    <property type="molecule type" value="Genomic_DNA"/>
</dbReference>
<gene>
    <name evidence="4" type="ORF">CLG96_11040</name>
</gene>
<protein>
    <submittedName>
        <fullName evidence="4">Extensin</fullName>
    </submittedName>
</protein>
<evidence type="ECO:0000259" key="3">
    <source>
        <dbReference type="Pfam" id="PF06904"/>
    </source>
</evidence>
<dbReference type="Pfam" id="PF06904">
    <property type="entry name" value="Extensin-like_C"/>
    <property type="match status" value="1"/>
</dbReference>